<evidence type="ECO:0000313" key="3">
    <source>
        <dbReference type="Proteomes" id="UP001324427"/>
    </source>
</evidence>
<sequence>MDALPPYTAVSYEWGNAGEYRLLTVEGRAMVVKKTCWYALKQMHDSGSTVYYWIDAICIDQWNESEKSQQVQLMGSIYSRAATTAICLGQHDVASTLVFGAIQMRETGAGARTSSWLDYNEHRLHWALTNFGYRRYWTRLWIVQEFLLPRRIYLFCGPDSVPWDTLETLLNNIVTTGKAMDGSTLPVLSPMATLAKTRAEAAELQGRHEWMLHRLLKDYAAQGCSNPQDKIYGLLGLAEAYCVQREVPTLKANYGESAIALALRVLKFYRLTYPEMDLFREARRLNEVLGIRPGDSAFVIMKERSAVMVREAIEAVLCELGQPGERQGNDFHRRILAVIAKHFRFWQRKPESMATATRNSQLSQTHQAGQITQRATSLSAFLLGSSVFAQTGAGAALTDSALLQARREVGSLYSSIIHCLTQSHTGAGGSSAGSGYCSAHCFPNDRRSGDRDWAKEDVAIYLDEQDLLTHAAAASDAPLDGRPLHIGCFRDVSFK</sequence>
<protein>
    <recommendedName>
        <fullName evidence="1">Heterokaryon incompatibility domain-containing protein</fullName>
    </recommendedName>
</protein>
<evidence type="ECO:0000313" key="2">
    <source>
        <dbReference type="EMBL" id="KAK4541757.1"/>
    </source>
</evidence>
<dbReference type="InterPro" id="IPR010730">
    <property type="entry name" value="HET"/>
</dbReference>
<proteinExistence type="predicted"/>
<reference evidence="2 3" key="1">
    <citation type="submission" date="2021-11" db="EMBL/GenBank/DDBJ databases">
        <title>Black yeast isolated from Biological Soil Crust.</title>
        <authorList>
            <person name="Kurbessoian T."/>
        </authorList>
    </citation>
    <scope>NUCLEOTIDE SEQUENCE [LARGE SCALE GENOMIC DNA]</scope>
    <source>
        <strain evidence="2 3">CCFEE 5522</strain>
    </source>
</reference>
<dbReference type="Proteomes" id="UP001324427">
    <property type="component" value="Unassembled WGS sequence"/>
</dbReference>
<feature type="domain" description="Heterokaryon incompatibility" evidence="1">
    <location>
        <begin position="7"/>
        <end position="145"/>
    </location>
</feature>
<dbReference type="Pfam" id="PF06985">
    <property type="entry name" value="HET"/>
    <property type="match status" value="1"/>
</dbReference>
<dbReference type="EMBL" id="JAVFHQ010000049">
    <property type="protein sequence ID" value="KAK4541757.1"/>
    <property type="molecule type" value="Genomic_DNA"/>
</dbReference>
<name>A0AAV9J9G7_9PEZI</name>
<keyword evidence="3" id="KW-1185">Reference proteome</keyword>
<gene>
    <name evidence="2" type="ORF">LTR36_007466</name>
</gene>
<evidence type="ECO:0000259" key="1">
    <source>
        <dbReference type="Pfam" id="PF06985"/>
    </source>
</evidence>
<dbReference type="InterPro" id="IPR052895">
    <property type="entry name" value="HetReg/Transcr_Mod"/>
</dbReference>
<organism evidence="2 3">
    <name type="scientific">Oleoguttula mirabilis</name>
    <dbReference type="NCBI Taxonomy" id="1507867"/>
    <lineage>
        <taxon>Eukaryota</taxon>
        <taxon>Fungi</taxon>
        <taxon>Dikarya</taxon>
        <taxon>Ascomycota</taxon>
        <taxon>Pezizomycotina</taxon>
        <taxon>Dothideomycetes</taxon>
        <taxon>Dothideomycetidae</taxon>
        <taxon>Mycosphaerellales</taxon>
        <taxon>Teratosphaeriaceae</taxon>
        <taxon>Oleoguttula</taxon>
    </lineage>
</organism>
<dbReference type="PANTHER" id="PTHR24148:SF73">
    <property type="entry name" value="HET DOMAIN PROTEIN (AFU_ORTHOLOGUE AFUA_8G01020)"/>
    <property type="match status" value="1"/>
</dbReference>
<dbReference type="AlphaFoldDB" id="A0AAV9J9G7"/>
<accession>A0AAV9J9G7</accession>
<comment type="caution">
    <text evidence="2">The sequence shown here is derived from an EMBL/GenBank/DDBJ whole genome shotgun (WGS) entry which is preliminary data.</text>
</comment>
<dbReference type="PANTHER" id="PTHR24148">
    <property type="entry name" value="ANKYRIN REPEAT DOMAIN-CONTAINING PROTEIN 39 HOMOLOG-RELATED"/>
    <property type="match status" value="1"/>
</dbReference>